<dbReference type="EnsemblProtists" id="PYU1_T004386">
    <property type="protein sequence ID" value="PYU1_T004386"/>
    <property type="gene ID" value="PYU1_G004376"/>
</dbReference>
<feature type="domain" description="Glutaredoxin" evidence="1">
    <location>
        <begin position="46"/>
        <end position="108"/>
    </location>
</feature>
<dbReference type="Pfam" id="PF00462">
    <property type="entry name" value="Glutaredoxin"/>
    <property type="match status" value="1"/>
</dbReference>
<name>K3WHE4_GLOUD</name>
<dbReference type="GO" id="GO:0034599">
    <property type="term" value="P:cellular response to oxidative stress"/>
    <property type="evidence" value="ECO:0007669"/>
    <property type="project" value="TreeGrafter"/>
</dbReference>
<dbReference type="InterPro" id="IPR036249">
    <property type="entry name" value="Thioredoxin-like_sf"/>
</dbReference>
<reference evidence="2" key="3">
    <citation type="submission" date="2015-02" db="UniProtKB">
        <authorList>
            <consortium name="EnsemblProtists"/>
        </authorList>
    </citation>
    <scope>IDENTIFICATION</scope>
    <source>
        <strain evidence="2">DAOM BR144</strain>
    </source>
</reference>
<accession>K3WHE4</accession>
<dbReference type="eggNOG" id="KOG1752">
    <property type="taxonomic scope" value="Eukaryota"/>
</dbReference>
<dbReference type="STRING" id="431595.K3WHE4"/>
<evidence type="ECO:0000313" key="3">
    <source>
        <dbReference type="Proteomes" id="UP000019132"/>
    </source>
</evidence>
<dbReference type="Gene3D" id="3.40.30.10">
    <property type="entry name" value="Glutaredoxin"/>
    <property type="match status" value="1"/>
</dbReference>
<dbReference type="VEuPathDB" id="FungiDB:PYU1_G004376"/>
<dbReference type="InParanoid" id="K3WHE4"/>
<evidence type="ECO:0000259" key="1">
    <source>
        <dbReference type="Pfam" id="PF00462"/>
    </source>
</evidence>
<dbReference type="PANTHER" id="PTHR45694:SF5">
    <property type="entry name" value="GLUTAREDOXIN 2"/>
    <property type="match status" value="1"/>
</dbReference>
<evidence type="ECO:0000313" key="2">
    <source>
        <dbReference type="EnsemblProtists" id="PYU1_T004386"/>
    </source>
</evidence>
<dbReference type="InterPro" id="IPR014025">
    <property type="entry name" value="Glutaredoxin_subgr"/>
</dbReference>
<dbReference type="InterPro" id="IPR002109">
    <property type="entry name" value="Glutaredoxin"/>
</dbReference>
<dbReference type="GO" id="GO:0015038">
    <property type="term" value="F:glutathione disulfide oxidoreductase activity"/>
    <property type="evidence" value="ECO:0007669"/>
    <property type="project" value="TreeGrafter"/>
</dbReference>
<dbReference type="HOGENOM" id="CLU_026126_7_2_1"/>
<dbReference type="PROSITE" id="PS51354">
    <property type="entry name" value="GLUTAREDOXIN_2"/>
    <property type="match status" value="1"/>
</dbReference>
<reference evidence="3" key="1">
    <citation type="journal article" date="2010" name="Genome Biol.">
        <title>Genome sequence of the necrotrophic plant pathogen Pythium ultimum reveals original pathogenicity mechanisms and effector repertoire.</title>
        <authorList>
            <person name="Levesque C.A."/>
            <person name="Brouwer H."/>
            <person name="Cano L."/>
            <person name="Hamilton J.P."/>
            <person name="Holt C."/>
            <person name="Huitema E."/>
            <person name="Raffaele S."/>
            <person name="Robideau G.P."/>
            <person name="Thines M."/>
            <person name="Win J."/>
            <person name="Zerillo M.M."/>
            <person name="Beakes G.W."/>
            <person name="Boore J.L."/>
            <person name="Busam D."/>
            <person name="Dumas B."/>
            <person name="Ferriera S."/>
            <person name="Fuerstenberg S.I."/>
            <person name="Gachon C.M."/>
            <person name="Gaulin E."/>
            <person name="Govers F."/>
            <person name="Grenville-Briggs L."/>
            <person name="Horner N."/>
            <person name="Hostetler J."/>
            <person name="Jiang R.H."/>
            <person name="Johnson J."/>
            <person name="Krajaejun T."/>
            <person name="Lin H."/>
            <person name="Meijer H.J."/>
            <person name="Moore B."/>
            <person name="Morris P."/>
            <person name="Phuntmart V."/>
            <person name="Puiu D."/>
            <person name="Shetty J."/>
            <person name="Stajich J.E."/>
            <person name="Tripathy S."/>
            <person name="Wawra S."/>
            <person name="van West P."/>
            <person name="Whitty B.R."/>
            <person name="Coutinho P.M."/>
            <person name="Henrissat B."/>
            <person name="Martin F."/>
            <person name="Thomas P.D."/>
            <person name="Tyler B.M."/>
            <person name="De Vries R.P."/>
            <person name="Kamoun S."/>
            <person name="Yandell M."/>
            <person name="Tisserat N."/>
            <person name="Buell C.R."/>
        </authorList>
    </citation>
    <scope>NUCLEOTIDE SEQUENCE</scope>
    <source>
        <strain evidence="3">DAOM:BR144</strain>
    </source>
</reference>
<dbReference type="CDD" id="cd03419">
    <property type="entry name" value="GRX_GRXh_1_2_like"/>
    <property type="match status" value="1"/>
</dbReference>
<dbReference type="EMBL" id="GL376631">
    <property type="status" value="NOT_ANNOTATED_CDS"/>
    <property type="molecule type" value="Genomic_DNA"/>
</dbReference>
<organism evidence="2 3">
    <name type="scientific">Globisporangium ultimum (strain ATCC 200006 / CBS 805.95 / DAOM BR144)</name>
    <name type="common">Pythium ultimum</name>
    <dbReference type="NCBI Taxonomy" id="431595"/>
    <lineage>
        <taxon>Eukaryota</taxon>
        <taxon>Sar</taxon>
        <taxon>Stramenopiles</taxon>
        <taxon>Oomycota</taxon>
        <taxon>Peronosporomycetes</taxon>
        <taxon>Pythiales</taxon>
        <taxon>Pythiaceae</taxon>
        <taxon>Globisporangium</taxon>
    </lineage>
</organism>
<dbReference type="Proteomes" id="UP000019132">
    <property type="component" value="Unassembled WGS sequence"/>
</dbReference>
<sequence>MLATRRAITIFIARRAATVRNGGALRAIHVEAKKEAVQELVKKTPVVVFVEQFSPPCENVKALFEDLETPFEVVEVDKEPDGDKLQKILSDITQLDTLPNVFIKGQHVGGAQDVLDLYADNKLQALLT</sequence>
<protein>
    <recommendedName>
        <fullName evidence="1">Glutaredoxin domain-containing protein</fullName>
    </recommendedName>
</protein>
<dbReference type="AlphaFoldDB" id="K3WHE4"/>
<keyword evidence="3" id="KW-1185">Reference proteome</keyword>
<dbReference type="SUPFAM" id="SSF52833">
    <property type="entry name" value="Thioredoxin-like"/>
    <property type="match status" value="1"/>
</dbReference>
<proteinExistence type="predicted"/>
<dbReference type="PANTHER" id="PTHR45694">
    <property type="entry name" value="GLUTAREDOXIN 2"/>
    <property type="match status" value="1"/>
</dbReference>
<dbReference type="GO" id="GO:0005737">
    <property type="term" value="C:cytoplasm"/>
    <property type="evidence" value="ECO:0007669"/>
    <property type="project" value="TreeGrafter"/>
</dbReference>
<dbReference type="PRINTS" id="PR00160">
    <property type="entry name" value="GLUTAREDOXIN"/>
</dbReference>
<reference evidence="3" key="2">
    <citation type="submission" date="2010-04" db="EMBL/GenBank/DDBJ databases">
        <authorList>
            <person name="Buell R."/>
            <person name="Hamilton J."/>
            <person name="Hostetler J."/>
        </authorList>
    </citation>
    <scope>NUCLEOTIDE SEQUENCE [LARGE SCALE GENOMIC DNA]</scope>
    <source>
        <strain evidence="3">DAOM:BR144</strain>
    </source>
</reference>